<evidence type="ECO:0000313" key="3">
    <source>
        <dbReference type="Proteomes" id="UP000176939"/>
    </source>
</evidence>
<dbReference type="AlphaFoldDB" id="A0A1F7X166"/>
<accession>A0A1F7X166</accession>
<reference evidence="2 3" key="1">
    <citation type="journal article" date="2016" name="Nat. Commun.">
        <title>Thousands of microbial genomes shed light on interconnected biogeochemical processes in an aquifer system.</title>
        <authorList>
            <person name="Anantharaman K."/>
            <person name="Brown C.T."/>
            <person name="Hug L.A."/>
            <person name="Sharon I."/>
            <person name="Castelle C.J."/>
            <person name="Probst A.J."/>
            <person name="Thomas B.C."/>
            <person name="Singh A."/>
            <person name="Wilkins M.J."/>
            <person name="Karaoz U."/>
            <person name="Brodie E.L."/>
            <person name="Williams K.H."/>
            <person name="Hubbard S.S."/>
            <person name="Banfield J.F."/>
        </authorList>
    </citation>
    <scope>NUCLEOTIDE SEQUENCE [LARGE SCALE GENOMIC DNA]</scope>
</reference>
<feature type="domain" description="DUF7352" evidence="1">
    <location>
        <begin position="1"/>
        <end position="95"/>
    </location>
</feature>
<evidence type="ECO:0000259" key="1">
    <source>
        <dbReference type="Pfam" id="PF24043"/>
    </source>
</evidence>
<name>A0A1F7X166_9BACT</name>
<gene>
    <name evidence="2" type="ORF">A2Z67_02445</name>
</gene>
<dbReference type="Pfam" id="PF24043">
    <property type="entry name" value="DUF7352"/>
    <property type="match status" value="1"/>
</dbReference>
<comment type="caution">
    <text evidence="2">The sequence shown here is derived from an EMBL/GenBank/DDBJ whole genome shotgun (WGS) entry which is preliminary data.</text>
</comment>
<dbReference type="EMBL" id="MGFQ01000035">
    <property type="protein sequence ID" value="OGM08844.1"/>
    <property type="molecule type" value="Genomic_DNA"/>
</dbReference>
<proteinExistence type="predicted"/>
<sequence length="99" mass="11723">MKTIWKYKLSLDNSNDISVPYASQNIRIPIRSVILDVQEQRGIPCLWALVEDTNKIVERHIRIYGTGHKIDQFDQHVYIGTFQFHDYGLVFHVFEFIDK</sequence>
<dbReference type="InterPro" id="IPR055776">
    <property type="entry name" value="DUF7352"/>
</dbReference>
<evidence type="ECO:0000313" key="2">
    <source>
        <dbReference type="EMBL" id="OGM08844.1"/>
    </source>
</evidence>
<protein>
    <recommendedName>
        <fullName evidence="1">DUF7352 domain-containing protein</fullName>
    </recommendedName>
</protein>
<dbReference type="Proteomes" id="UP000176939">
    <property type="component" value="Unassembled WGS sequence"/>
</dbReference>
<organism evidence="2 3">
    <name type="scientific">Candidatus Woesebacteria bacterium RBG_13_36_22</name>
    <dbReference type="NCBI Taxonomy" id="1802478"/>
    <lineage>
        <taxon>Bacteria</taxon>
        <taxon>Candidatus Woeseibacteriota</taxon>
    </lineage>
</organism>